<evidence type="ECO:0000256" key="7">
    <source>
        <dbReference type="ARBA" id="ARBA00022842"/>
    </source>
</evidence>
<proteinExistence type="predicted"/>
<evidence type="ECO:0000256" key="4">
    <source>
        <dbReference type="ARBA" id="ARBA00022723"/>
    </source>
</evidence>
<dbReference type="GO" id="GO:0070260">
    <property type="term" value="F:5'-tyrosyl-DNA phosphodiesterase activity"/>
    <property type="evidence" value="ECO:0007669"/>
    <property type="project" value="TreeGrafter"/>
</dbReference>
<comment type="cofactor">
    <cofactor evidence="2">
        <name>Mg(2+)</name>
        <dbReference type="ChEBI" id="CHEBI:18420"/>
    </cofactor>
</comment>
<evidence type="ECO:0000256" key="8">
    <source>
        <dbReference type="ARBA" id="ARBA00023204"/>
    </source>
</evidence>
<dbReference type="AlphaFoldDB" id="A0A1I5GD15"/>
<dbReference type="InterPro" id="IPR036691">
    <property type="entry name" value="Endo/exonu/phosph_ase_sf"/>
</dbReference>
<dbReference type="PANTHER" id="PTHR15822">
    <property type="entry name" value="TRAF AND TNF RECEPTOR-ASSOCIATED PROTEIN"/>
    <property type="match status" value="1"/>
</dbReference>
<gene>
    <name evidence="10" type="ORF">SAMN05660359_02742</name>
</gene>
<dbReference type="OrthoDB" id="9787701at2"/>
<name>A0A1I5GD15_9ACTN</name>
<keyword evidence="10" id="KW-0269">Exonuclease</keyword>
<evidence type="ECO:0000256" key="3">
    <source>
        <dbReference type="ARBA" id="ARBA00022722"/>
    </source>
</evidence>
<evidence type="ECO:0000256" key="6">
    <source>
        <dbReference type="ARBA" id="ARBA00022801"/>
    </source>
</evidence>
<evidence type="ECO:0000256" key="1">
    <source>
        <dbReference type="ARBA" id="ARBA00001936"/>
    </source>
</evidence>
<dbReference type="GO" id="GO:0046872">
    <property type="term" value="F:metal ion binding"/>
    <property type="evidence" value="ECO:0007669"/>
    <property type="project" value="UniProtKB-KW"/>
</dbReference>
<dbReference type="SUPFAM" id="SSF56219">
    <property type="entry name" value="DNase I-like"/>
    <property type="match status" value="1"/>
</dbReference>
<dbReference type="InterPro" id="IPR005135">
    <property type="entry name" value="Endo/exonuclease/phosphatase"/>
</dbReference>
<reference evidence="11" key="1">
    <citation type="submission" date="2016-10" db="EMBL/GenBank/DDBJ databases">
        <authorList>
            <person name="Varghese N."/>
            <person name="Submissions S."/>
        </authorList>
    </citation>
    <scope>NUCLEOTIDE SEQUENCE [LARGE SCALE GENOMIC DNA]</scope>
    <source>
        <strain evidence="11">DSM 43161</strain>
    </source>
</reference>
<accession>A0A1I5GD15</accession>
<organism evidence="10 11">
    <name type="scientific">Geodermatophilus obscurus</name>
    <dbReference type="NCBI Taxonomy" id="1861"/>
    <lineage>
        <taxon>Bacteria</taxon>
        <taxon>Bacillati</taxon>
        <taxon>Actinomycetota</taxon>
        <taxon>Actinomycetes</taxon>
        <taxon>Geodermatophilales</taxon>
        <taxon>Geodermatophilaceae</taxon>
        <taxon>Geodermatophilus</taxon>
    </lineage>
</organism>
<evidence type="ECO:0000313" key="11">
    <source>
        <dbReference type="Proteomes" id="UP000183642"/>
    </source>
</evidence>
<keyword evidence="7" id="KW-0460">Magnesium</keyword>
<keyword evidence="10" id="KW-0255">Endonuclease</keyword>
<keyword evidence="5" id="KW-0227">DNA damage</keyword>
<dbReference type="Pfam" id="PF03372">
    <property type="entry name" value="Exo_endo_phos"/>
    <property type="match status" value="1"/>
</dbReference>
<dbReference type="GO" id="GO:0004519">
    <property type="term" value="F:endonuclease activity"/>
    <property type="evidence" value="ECO:0007669"/>
    <property type="project" value="UniProtKB-KW"/>
</dbReference>
<protein>
    <submittedName>
        <fullName evidence="10">Metal-dependent hydrolase, endonuclease/exonuclease/phosphatase family</fullName>
    </submittedName>
</protein>
<dbReference type="Gene3D" id="3.60.10.10">
    <property type="entry name" value="Endonuclease/exonuclease/phosphatase"/>
    <property type="match status" value="1"/>
</dbReference>
<keyword evidence="11" id="KW-1185">Reference proteome</keyword>
<dbReference type="GO" id="GO:0006302">
    <property type="term" value="P:double-strand break repair"/>
    <property type="evidence" value="ECO:0007669"/>
    <property type="project" value="TreeGrafter"/>
</dbReference>
<dbReference type="EMBL" id="FOWE01000006">
    <property type="protein sequence ID" value="SFO33441.1"/>
    <property type="molecule type" value="Genomic_DNA"/>
</dbReference>
<dbReference type="InterPro" id="IPR051547">
    <property type="entry name" value="TDP2-like"/>
</dbReference>
<dbReference type="Proteomes" id="UP000183642">
    <property type="component" value="Unassembled WGS sequence"/>
</dbReference>
<evidence type="ECO:0000313" key="10">
    <source>
        <dbReference type="EMBL" id="SFO33441.1"/>
    </source>
</evidence>
<keyword evidence="8" id="KW-0234">DNA repair</keyword>
<evidence type="ECO:0000259" key="9">
    <source>
        <dbReference type="Pfam" id="PF03372"/>
    </source>
</evidence>
<keyword evidence="4" id="KW-0479">Metal-binding</keyword>
<evidence type="ECO:0000256" key="5">
    <source>
        <dbReference type="ARBA" id="ARBA00022763"/>
    </source>
</evidence>
<evidence type="ECO:0000256" key="2">
    <source>
        <dbReference type="ARBA" id="ARBA00001946"/>
    </source>
</evidence>
<keyword evidence="3" id="KW-0540">Nuclease</keyword>
<dbReference type="GO" id="GO:0005737">
    <property type="term" value="C:cytoplasm"/>
    <property type="evidence" value="ECO:0007669"/>
    <property type="project" value="TreeGrafter"/>
</dbReference>
<dbReference type="PANTHER" id="PTHR15822:SF4">
    <property type="entry name" value="TYROSYL-DNA PHOSPHODIESTERASE 2"/>
    <property type="match status" value="1"/>
</dbReference>
<dbReference type="GO" id="GO:0003697">
    <property type="term" value="F:single-stranded DNA binding"/>
    <property type="evidence" value="ECO:0007669"/>
    <property type="project" value="TreeGrafter"/>
</dbReference>
<sequence>MAASLRVVTVNVLGPANPDWDRRSALTAETLRRLDADVVALQEVPVAGGTVEGLLGPGYTVTPFSRTADDGVAGALATRAPHRVVEEVDQRCTPRTQDFPWAATLVVEVDTAVGRTLVAHHKPSWQFGYEYEREQQALAAARLLERLAGDADHVVVLGDLDATPDAASMRFWRGRQSLEGVSVCYQDAWETLHPTGPGYTFDARNPLVRAGEVATAVSRRIDSVLVRSGIHGPTLQVTSCARVLDEPVGGVWASDHFGVVADLALPGHPPGSWGAQPIG</sequence>
<keyword evidence="6 10" id="KW-0378">Hydrolase</keyword>
<dbReference type="GO" id="GO:0004527">
    <property type="term" value="F:exonuclease activity"/>
    <property type="evidence" value="ECO:0007669"/>
    <property type="project" value="UniProtKB-KW"/>
</dbReference>
<feature type="domain" description="Endonuclease/exonuclease/phosphatase" evidence="9">
    <location>
        <begin position="8"/>
        <end position="256"/>
    </location>
</feature>
<comment type="cofactor">
    <cofactor evidence="1">
        <name>Mn(2+)</name>
        <dbReference type="ChEBI" id="CHEBI:29035"/>
    </cofactor>
</comment>
<dbReference type="RefSeq" id="WP_075014068.1">
    <property type="nucleotide sequence ID" value="NZ_FOWE01000006.1"/>
</dbReference>